<accession>A0ACC3TM47</accession>
<protein>
    <submittedName>
        <fullName evidence="1">Uncharacterized protein</fullName>
    </submittedName>
</protein>
<evidence type="ECO:0000313" key="1">
    <source>
        <dbReference type="EMBL" id="KAK9322204.1"/>
    </source>
</evidence>
<proteinExistence type="predicted"/>
<dbReference type="EMBL" id="MU970081">
    <property type="protein sequence ID" value="KAK9322204.1"/>
    <property type="molecule type" value="Genomic_DNA"/>
</dbReference>
<name>A0ACC3TM47_9ASCO</name>
<organism evidence="1 2">
    <name type="scientific">Lipomyces orientalis</name>
    <dbReference type="NCBI Taxonomy" id="1233043"/>
    <lineage>
        <taxon>Eukaryota</taxon>
        <taxon>Fungi</taxon>
        <taxon>Dikarya</taxon>
        <taxon>Ascomycota</taxon>
        <taxon>Saccharomycotina</taxon>
        <taxon>Lipomycetes</taxon>
        <taxon>Lipomycetales</taxon>
        <taxon>Lipomycetaceae</taxon>
        <taxon>Lipomyces</taxon>
    </lineage>
</organism>
<keyword evidence="2" id="KW-1185">Reference proteome</keyword>
<sequence length="186" mass="20682">MCKFTSCQGHLTVTDAPYYQRTSSAVSSVSLSCRVKSFPAAMTHRELVQQRWTKYEVAHVFPERDGMVNSPQNGLLLQKTVHGLLDQVEISINPNDDYRIVCFLDDSLGVAGLQLDPVCGAPGHPHHVLVRAGEPILTTPGSDMMSAILSVPVPAERMEFELSMRLSDVIPFITKEDRNGDRRMTR</sequence>
<evidence type="ECO:0000313" key="2">
    <source>
        <dbReference type="Proteomes" id="UP001489719"/>
    </source>
</evidence>
<dbReference type="Proteomes" id="UP001489719">
    <property type="component" value="Unassembled WGS sequence"/>
</dbReference>
<comment type="caution">
    <text evidence="1">The sequence shown here is derived from an EMBL/GenBank/DDBJ whole genome shotgun (WGS) entry which is preliminary data.</text>
</comment>
<gene>
    <name evidence="1" type="ORF">V1517DRAFT_367820</name>
</gene>
<reference evidence="2" key="1">
    <citation type="journal article" date="2024" name="Front. Bioeng. Biotechnol.">
        <title>Genome-scale model development and genomic sequencing of the oleaginous clade Lipomyces.</title>
        <authorList>
            <person name="Czajka J.J."/>
            <person name="Han Y."/>
            <person name="Kim J."/>
            <person name="Mondo S.J."/>
            <person name="Hofstad B.A."/>
            <person name="Robles A."/>
            <person name="Haridas S."/>
            <person name="Riley R."/>
            <person name="LaButti K."/>
            <person name="Pangilinan J."/>
            <person name="Andreopoulos W."/>
            <person name="Lipzen A."/>
            <person name="Yan J."/>
            <person name="Wang M."/>
            <person name="Ng V."/>
            <person name="Grigoriev I.V."/>
            <person name="Spatafora J.W."/>
            <person name="Magnuson J.K."/>
            <person name="Baker S.E."/>
            <person name="Pomraning K.R."/>
        </authorList>
    </citation>
    <scope>NUCLEOTIDE SEQUENCE [LARGE SCALE GENOMIC DNA]</scope>
    <source>
        <strain evidence="2">CBS 10300</strain>
    </source>
</reference>